<protein>
    <submittedName>
        <fullName evidence="1">Uncharacterized protein</fullName>
    </submittedName>
</protein>
<name>A0A1B6KTA1_9HEMI</name>
<gene>
    <name evidence="1" type="ORF">g.1675</name>
</gene>
<sequence>NTTENPNSLSILENNINTSNVLPNLITKLNFPSEKNKEKKVKLFLPDGSYKCIPLSEIESNKELREFTKYTPDKTLVELHNKVSIEDLKSNKALYKVFSDFLSNTPFAVACASKSNISTKQSGHQTPSSGNSNIIISSESSTSQCFPVLVSQPAKDTCPLGFVDLSKCENIQTVELENSLNEKNKDSFRIRNIFQNFTSTNVNSLEKNEGKKLKLFLPDGSYNCISQSKIETNQELSEFTKFIPGKPLTELNTKITGEDLKNNKALQEIFSDILSSNTLETTGVSKTITSSEESQQSCNSNGNSKLIVPSESSISQCTPVLLSQPVKGACSFGGVNLLECGEPQTTVLKNTTSEQHDFFSTMNVFQNYSTTNVNCPEEDEAKKVKLFLPDGSYKCVPLIKIKSNKELREFTKFVPGKPLAELNYKIKGEDLKNNKALCEIFSDFLTTTTFDSSCDSIKFKVSTEKSGQAVQSNVYSKVNEIVSSAHSSVSRYSTVSLSHSAKGACSPNFNETSQTIESENVTVGQNKDVYSLKNIIKAPHNESKGEIVDVQTSSLDDHVIEFNPNTNTKSISDSGLNQEKHKSICMDHTTSRLHGTGRYRGPPRVRFFLPDGSYKRLPASVVEKNEDLKKLVQNNCVVTTEHFKTIPVLRDVFKDFLVSYPFLK</sequence>
<proteinExistence type="predicted"/>
<dbReference type="AlphaFoldDB" id="A0A1B6KTA1"/>
<feature type="non-terminal residue" evidence="1">
    <location>
        <position position="1"/>
    </location>
</feature>
<organism evidence="1">
    <name type="scientific">Graphocephala atropunctata</name>
    <dbReference type="NCBI Taxonomy" id="36148"/>
    <lineage>
        <taxon>Eukaryota</taxon>
        <taxon>Metazoa</taxon>
        <taxon>Ecdysozoa</taxon>
        <taxon>Arthropoda</taxon>
        <taxon>Hexapoda</taxon>
        <taxon>Insecta</taxon>
        <taxon>Pterygota</taxon>
        <taxon>Neoptera</taxon>
        <taxon>Paraneoptera</taxon>
        <taxon>Hemiptera</taxon>
        <taxon>Auchenorrhyncha</taxon>
        <taxon>Membracoidea</taxon>
        <taxon>Cicadellidae</taxon>
        <taxon>Cicadellinae</taxon>
        <taxon>Cicadellini</taxon>
        <taxon>Graphocephala</taxon>
    </lineage>
</organism>
<evidence type="ECO:0000313" key="1">
    <source>
        <dbReference type="EMBL" id="JAT14683.1"/>
    </source>
</evidence>
<reference evidence="1" key="1">
    <citation type="submission" date="2015-11" db="EMBL/GenBank/DDBJ databases">
        <title>De novo transcriptome assembly of four potential Pierce s Disease insect vectors from Arizona vineyards.</title>
        <authorList>
            <person name="Tassone E.E."/>
        </authorList>
    </citation>
    <scope>NUCLEOTIDE SEQUENCE</scope>
</reference>
<dbReference type="EMBL" id="GEBQ01025294">
    <property type="protein sequence ID" value="JAT14683.1"/>
    <property type="molecule type" value="Transcribed_RNA"/>
</dbReference>
<accession>A0A1B6KTA1</accession>